<dbReference type="AlphaFoldDB" id="A0A1C6SDH4"/>
<keyword evidence="4" id="KW-1185">Reference proteome</keyword>
<evidence type="ECO:0000313" key="3">
    <source>
        <dbReference type="EMBL" id="SCL27442.1"/>
    </source>
</evidence>
<gene>
    <name evidence="3" type="ORF">GA0074694_4813</name>
</gene>
<reference evidence="4" key="1">
    <citation type="submission" date="2016-06" db="EMBL/GenBank/DDBJ databases">
        <authorList>
            <person name="Varghese N."/>
        </authorList>
    </citation>
    <scope>NUCLEOTIDE SEQUENCE [LARGE SCALE GENOMIC DNA]</scope>
    <source>
        <strain evidence="4">DSM 46123</strain>
    </source>
</reference>
<dbReference type="InterPro" id="IPR050272">
    <property type="entry name" value="Isochorismatase-like_hydrls"/>
</dbReference>
<dbReference type="PANTHER" id="PTHR43540:SF6">
    <property type="entry name" value="ISOCHORISMATASE-LIKE DOMAIN-CONTAINING PROTEIN"/>
    <property type="match status" value="1"/>
</dbReference>
<dbReference type="InterPro" id="IPR036380">
    <property type="entry name" value="Isochorismatase-like_sf"/>
</dbReference>
<dbReference type="SUPFAM" id="SSF52499">
    <property type="entry name" value="Isochorismatase-like hydrolases"/>
    <property type="match status" value="1"/>
</dbReference>
<dbReference type="STRING" id="47866.GA0074694_4813"/>
<evidence type="ECO:0000256" key="1">
    <source>
        <dbReference type="ARBA" id="ARBA00022801"/>
    </source>
</evidence>
<keyword evidence="1 3" id="KW-0378">Hydrolase</keyword>
<dbReference type="PANTHER" id="PTHR43540">
    <property type="entry name" value="PEROXYUREIDOACRYLATE/UREIDOACRYLATE AMIDOHYDROLASE-RELATED"/>
    <property type="match status" value="1"/>
</dbReference>
<protein>
    <submittedName>
        <fullName evidence="3">Ureidoacrylate peracid hydrolase</fullName>
    </submittedName>
</protein>
<dbReference type="RefSeq" id="WP_091461898.1">
    <property type="nucleotide sequence ID" value="NZ_FMHU01000002.1"/>
</dbReference>
<proteinExistence type="predicted"/>
<dbReference type="GO" id="GO:0016787">
    <property type="term" value="F:hydrolase activity"/>
    <property type="evidence" value="ECO:0007669"/>
    <property type="project" value="UniProtKB-KW"/>
</dbReference>
<feature type="domain" description="Isochorismatase-like" evidence="2">
    <location>
        <begin position="13"/>
        <end position="203"/>
    </location>
</feature>
<accession>A0A1C6SDH4</accession>
<dbReference type="Proteomes" id="UP000198906">
    <property type="component" value="Unassembled WGS sequence"/>
</dbReference>
<evidence type="ECO:0000259" key="2">
    <source>
        <dbReference type="Pfam" id="PF00857"/>
    </source>
</evidence>
<dbReference type="CDD" id="cd00431">
    <property type="entry name" value="cysteine_hydrolases"/>
    <property type="match status" value="1"/>
</dbReference>
<dbReference type="InterPro" id="IPR000868">
    <property type="entry name" value="Isochorismatase-like_dom"/>
</dbReference>
<dbReference type="Gene3D" id="3.40.50.850">
    <property type="entry name" value="Isochorismatase-like"/>
    <property type="match status" value="1"/>
</dbReference>
<sequence>MGYKIDTLDPTRTALLVIDMQHDFLAPGAPLETRAGREMIPTLNEMIRFSRERRIPVIFTAHVHREDGADMGLYADLYPPIEARSALIDGTPGAEIYADVDKLPNERLIRKHRYSAFHATDLDMVLRGMGVTHVVVTGVTTEDCVHATARDAMFRNYRTAVVSDATGTYDHPDLGFGAMSAAQVHQATLVVLAQSTAAVIRSDEFYGLLSDGA</sequence>
<name>A0A1C6SDH4_9ACTN</name>
<dbReference type="Pfam" id="PF00857">
    <property type="entry name" value="Isochorismatase"/>
    <property type="match status" value="1"/>
</dbReference>
<organism evidence="3 4">
    <name type="scientific">Micromonospora inyonensis</name>
    <dbReference type="NCBI Taxonomy" id="47866"/>
    <lineage>
        <taxon>Bacteria</taxon>
        <taxon>Bacillati</taxon>
        <taxon>Actinomycetota</taxon>
        <taxon>Actinomycetes</taxon>
        <taxon>Micromonosporales</taxon>
        <taxon>Micromonosporaceae</taxon>
        <taxon>Micromonospora</taxon>
    </lineage>
</organism>
<evidence type="ECO:0000313" key="4">
    <source>
        <dbReference type="Proteomes" id="UP000198906"/>
    </source>
</evidence>
<dbReference type="EMBL" id="FMHU01000002">
    <property type="protein sequence ID" value="SCL27442.1"/>
    <property type="molecule type" value="Genomic_DNA"/>
</dbReference>